<proteinExistence type="predicted"/>
<organism evidence="6 7">
    <name type="scientific">Paenibacillus riograndensis SBR5</name>
    <dbReference type="NCBI Taxonomy" id="1073571"/>
    <lineage>
        <taxon>Bacteria</taxon>
        <taxon>Bacillati</taxon>
        <taxon>Bacillota</taxon>
        <taxon>Bacilli</taxon>
        <taxon>Bacillales</taxon>
        <taxon>Paenibacillaceae</taxon>
        <taxon>Paenibacillus</taxon>
        <taxon>Paenibacillus sonchi group</taxon>
    </lineage>
</organism>
<dbReference type="PANTHER" id="PTHR30055:SF234">
    <property type="entry name" value="HTH-TYPE TRANSCRIPTIONAL REGULATOR BETI"/>
    <property type="match status" value="1"/>
</dbReference>
<evidence type="ECO:0000256" key="2">
    <source>
        <dbReference type="ARBA" id="ARBA00023125"/>
    </source>
</evidence>
<dbReference type="Gene3D" id="1.10.357.10">
    <property type="entry name" value="Tetracycline Repressor, domain 2"/>
    <property type="match status" value="1"/>
</dbReference>
<evidence type="ECO:0000256" key="4">
    <source>
        <dbReference type="PROSITE-ProRule" id="PRU00335"/>
    </source>
</evidence>
<dbReference type="PATRIC" id="fig|1073571.4.peg.3445"/>
<reference evidence="7" key="1">
    <citation type="submission" date="2015-03" db="EMBL/GenBank/DDBJ databases">
        <authorList>
            <person name="Wibberg D."/>
        </authorList>
    </citation>
    <scope>NUCLEOTIDE SEQUENCE [LARGE SCALE GENOMIC DNA]</scope>
</reference>
<dbReference type="InterPro" id="IPR009057">
    <property type="entry name" value="Homeodomain-like_sf"/>
</dbReference>
<dbReference type="SUPFAM" id="SSF46689">
    <property type="entry name" value="Homeodomain-like"/>
    <property type="match status" value="1"/>
</dbReference>
<evidence type="ECO:0000259" key="5">
    <source>
        <dbReference type="PROSITE" id="PS50977"/>
    </source>
</evidence>
<dbReference type="GO" id="GO:0000976">
    <property type="term" value="F:transcription cis-regulatory region binding"/>
    <property type="evidence" value="ECO:0007669"/>
    <property type="project" value="TreeGrafter"/>
</dbReference>
<keyword evidence="2 4" id="KW-0238">DNA-binding</keyword>
<evidence type="ECO:0000256" key="1">
    <source>
        <dbReference type="ARBA" id="ARBA00023015"/>
    </source>
</evidence>
<dbReference type="HOGENOM" id="CLU_110628_0_0_9"/>
<name>A0A0E4CWT8_9BACL</name>
<dbReference type="EMBL" id="LN831776">
    <property type="protein sequence ID" value="CQR55630.1"/>
    <property type="molecule type" value="Genomic_DNA"/>
</dbReference>
<dbReference type="InterPro" id="IPR050109">
    <property type="entry name" value="HTH-type_TetR-like_transc_reg"/>
</dbReference>
<dbReference type="PANTHER" id="PTHR30055">
    <property type="entry name" value="HTH-TYPE TRANSCRIPTIONAL REGULATOR RUTR"/>
    <property type="match status" value="1"/>
</dbReference>
<dbReference type="STRING" id="483937.AMQ84_28585"/>
<dbReference type="RefSeq" id="WP_020431619.1">
    <property type="nucleotide sequence ID" value="NZ_AGBD01001310.1"/>
</dbReference>
<feature type="domain" description="HTH tetR-type" evidence="5">
    <location>
        <begin position="13"/>
        <end position="73"/>
    </location>
</feature>
<dbReference type="InterPro" id="IPR001647">
    <property type="entry name" value="HTH_TetR"/>
</dbReference>
<evidence type="ECO:0000313" key="6">
    <source>
        <dbReference type="EMBL" id="CQR55630.1"/>
    </source>
</evidence>
<dbReference type="Pfam" id="PF00440">
    <property type="entry name" value="TetR_N"/>
    <property type="match status" value="1"/>
</dbReference>
<dbReference type="Proteomes" id="UP000033163">
    <property type="component" value="Chromosome I"/>
</dbReference>
<protein>
    <recommendedName>
        <fullName evidence="5">HTH tetR-type domain-containing protein</fullName>
    </recommendedName>
</protein>
<evidence type="ECO:0000256" key="3">
    <source>
        <dbReference type="ARBA" id="ARBA00023163"/>
    </source>
</evidence>
<dbReference type="PROSITE" id="PS50977">
    <property type="entry name" value="HTH_TETR_2"/>
    <property type="match status" value="1"/>
</dbReference>
<dbReference type="AlphaFoldDB" id="A0A0E4CWT8"/>
<keyword evidence="1" id="KW-0805">Transcription regulation</keyword>
<accession>A0A0E4CWT8</accession>
<feature type="DNA-binding region" description="H-T-H motif" evidence="4">
    <location>
        <begin position="36"/>
        <end position="55"/>
    </location>
</feature>
<keyword evidence="3" id="KW-0804">Transcription</keyword>
<evidence type="ECO:0000313" key="7">
    <source>
        <dbReference type="Proteomes" id="UP000033163"/>
    </source>
</evidence>
<dbReference type="KEGG" id="pri:PRIO_3227"/>
<dbReference type="GO" id="GO:0003700">
    <property type="term" value="F:DNA-binding transcription factor activity"/>
    <property type="evidence" value="ECO:0007669"/>
    <property type="project" value="TreeGrafter"/>
</dbReference>
<gene>
    <name evidence="6" type="ORF">PRIO_3227</name>
</gene>
<sequence length="206" mass="23995">MNRNDSIADHADKDTKQTILEATVDLIRAYGFSCATMRNIAAKAETNLALVNYHYGSKEKLLADAVRVLLSTFDDAFKVLEDDTVPPRERLKEFFIRYIEELKRYPGMARQMLEQRHHIMSSLDEYSRYCKMMRLEKILQAIQEITGEQDKNKLMMMQLQIYGAVVVPEIMLSSLPADKADFMPVFNPPPIEEQIDGLFERYFHQY</sequence>